<name>A0A139XBS8_9CYAN</name>
<dbReference type="STRING" id="128403.WA1_19070"/>
<dbReference type="EMBL" id="ANNX02000020">
    <property type="protein sequence ID" value="KYC42103.1"/>
    <property type="molecule type" value="Genomic_DNA"/>
</dbReference>
<dbReference type="AlphaFoldDB" id="A0A139XBS8"/>
<comment type="caution">
    <text evidence="1">The sequence shown here is derived from an EMBL/GenBank/DDBJ whole genome shotgun (WGS) entry which is preliminary data.</text>
</comment>
<organism evidence="1 2">
    <name type="scientific">Scytonema hofmannii PCC 7110</name>
    <dbReference type="NCBI Taxonomy" id="128403"/>
    <lineage>
        <taxon>Bacteria</taxon>
        <taxon>Bacillati</taxon>
        <taxon>Cyanobacteriota</taxon>
        <taxon>Cyanophyceae</taxon>
        <taxon>Nostocales</taxon>
        <taxon>Scytonemataceae</taxon>
        <taxon>Scytonema</taxon>
    </lineage>
</organism>
<sequence length="224" mass="25445">MKKVCGKMLTFDAATDNPLFQWEKGTNRYRNKTTGRFISKEAVYTLTQKRIENVKQDLGQIAQLLLDNKITLRSWQEQTAEVLKILHTQEYLLGVGGQKALKKSDYLEIGRELKNQYDYLRNFAVELTQGTITRAQFKARVDLYAEAAKVSFFRGEKVAAIRVGYTHAKRLLGIAEHCSQCPQYAARGIVLIDEVIFPTQACDCGTRCHCRLQFLTLEEAIAGS</sequence>
<evidence type="ECO:0008006" key="3">
    <source>
        <dbReference type="Google" id="ProtNLM"/>
    </source>
</evidence>
<evidence type="ECO:0000313" key="1">
    <source>
        <dbReference type="EMBL" id="KYC42103.1"/>
    </source>
</evidence>
<protein>
    <recommendedName>
        <fullName evidence="3">Phage head morphogenesis domain-containing protein</fullName>
    </recommendedName>
</protein>
<keyword evidence="2" id="KW-1185">Reference proteome</keyword>
<evidence type="ECO:0000313" key="2">
    <source>
        <dbReference type="Proteomes" id="UP000076925"/>
    </source>
</evidence>
<dbReference type="Proteomes" id="UP000076925">
    <property type="component" value="Unassembled WGS sequence"/>
</dbReference>
<proteinExistence type="predicted"/>
<accession>A0A139XBS8</accession>
<dbReference type="RefSeq" id="WP_017741974.1">
    <property type="nucleotide sequence ID" value="NZ_KQ976354.1"/>
</dbReference>
<reference evidence="1 2" key="1">
    <citation type="journal article" date="2013" name="Genome Biol. Evol.">
        <title>Genomes of Stigonematalean cyanobacteria (subsection V) and the evolution of oxygenic photosynthesis from prokaryotes to plastids.</title>
        <authorList>
            <person name="Dagan T."/>
            <person name="Roettger M."/>
            <person name="Stucken K."/>
            <person name="Landan G."/>
            <person name="Koch R."/>
            <person name="Major P."/>
            <person name="Gould S.B."/>
            <person name="Goremykin V.V."/>
            <person name="Rippka R."/>
            <person name="Tandeau de Marsac N."/>
            <person name="Gugger M."/>
            <person name="Lockhart P.J."/>
            <person name="Allen J.F."/>
            <person name="Brune I."/>
            <person name="Maus I."/>
            <person name="Puhler A."/>
            <person name="Martin W.F."/>
        </authorList>
    </citation>
    <scope>NUCLEOTIDE SEQUENCE [LARGE SCALE GENOMIC DNA]</scope>
    <source>
        <strain evidence="1 2">PCC 7110</strain>
    </source>
</reference>
<gene>
    <name evidence="1" type="ORF">WA1_19070</name>
</gene>